<keyword evidence="3" id="KW-1185">Reference proteome</keyword>
<feature type="compositionally biased region" description="Polar residues" evidence="1">
    <location>
        <begin position="52"/>
        <end position="67"/>
    </location>
</feature>
<feature type="region of interest" description="Disordered" evidence="1">
    <location>
        <begin position="1"/>
        <end position="25"/>
    </location>
</feature>
<feature type="compositionally biased region" description="Low complexity" evidence="1">
    <location>
        <begin position="107"/>
        <end position="122"/>
    </location>
</feature>
<feature type="compositionally biased region" description="Acidic residues" evidence="1">
    <location>
        <begin position="74"/>
        <end position="86"/>
    </location>
</feature>
<sequence>MDQSRPSASVVEETQEESANNHSPRRCFWLAEGLPESGQFMAVNTSFDSIVRSSSHQSPDVNGTVYTYASLEKEDADDQTESESEVDLPSAQKMIECPPATISPGISSLSRVAATRSSSSTSDMRHSVKDSRNPWSTDAPTGAGPRRTTKPTSCHAAKNKSQPEAERSTKETSPLAIAGSDPQDLPAQPGQEEERDEPPMKRCRVRKSLRTNVGPTSSGTEPATTELFLSSHVRLDDKSRIFLESQAVSTVKNPKQFPPDWSTLVHVVPDKGPFRTVKVLRTLTAGGVVVKRSWIRESLRKSKLEKVRNFIPNALKNSIGRDRKSVFANKTLIFTSKAHSQIEQWEEVCGLAIEAGCAKICVASQAHLSSPPPGGNVCLFGENKSSDKDAATWIRVHHRVVWDRHLLARAIIAGEFDPSDAKYQLCLPLGTQSIQYEYC</sequence>
<feature type="region of interest" description="Disordered" evidence="1">
    <location>
        <begin position="52"/>
        <end position="223"/>
    </location>
</feature>
<feature type="compositionally biased region" description="Polar residues" evidence="1">
    <location>
        <begin position="210"/>
        <end position="223"/>
    </location>
</feature>
<protein>
    <recommendedName>
        <fullName evidence="2">BRCT domain-containing protein</fullName>
    </recommendedName>
</protein>
<evidence type="ECO:0000256" key="1">
    <source>
        <dbReference type="SAM" id="MobiDB-lite"/>
    </source>
</evidence>
<dbReference type="InterPro" id="IPR001357">
    <property type="entry name" value="BRCT_dom"/>
</dbReference>
<dbReference type="Proteomes" id="UP000504637">
    <property type="component" value="Unplaced"/>
</dbReference>
<organism evidence="4">
    <name type="scientific">Dissoconium aciculare CBS 342.82</name>
    <dbReference type="NCBI Taxonomy" id="1314786"/>
    <lineage>
        <taxon>Eukaryota</taxon>
        <taxon>Fungi</taxon>
        <taxon>Dikarya</taxon>
        <taxon>Ascomycota</taxon>
        <taxon>Pezizomycotina</taxon>
        <taxon>Dothideomycetes</taxon>
        <taxon>Dothideomycetidae</taxon>
        <taxon>Mycosphaerellales</taxon>
        <taxon>Dissoconiaceae</taxon>
        <taxon>Dissoconium</taxon>
    </lineage>
</organism>
<proteinExistence type="predicted"/>
<feature type="domain" description="BRCT" evidence="2">
    <location>
        <begin position="266"/>
        <end position="312"/>
    </location>
</feature>
<dbReference type="AlphaFoldDB" id="A0A6J3LZV6"/>
<feature type="compositionally biased region" description="Basic and acidic residues" evidence="1">
    <location>
        <begin position="123"/>
        <end position="132"/>
    </location>
</feature>
<evidence type="ECO:0000313" key="3">
    <source>
        <dbReference type="Proteomes" id="UP000504637"/>
    </source>
</evidence>
<dbReference type="RefSeq" id="XP_033458234.1">
    <property type="nucleotide sequence ID" value="XM_033605328.1"/>
</dbReference>
<dbReference type="SUPFAM" id="SSF52113">
    <property type="entry name" value="BRCT domain"/>
    <property type="match status" value="1"/>
</dbReference>
<gene>
    <name evidence="4" type="ORF">K489DRAFT_382243</name>
</gene>
<dbReference type="InterPro" id="IPR036420">
    <property type="entry name" value="BRCT_dom_sf"/>
</dbReference>
<name>A0A6J3LZV6_9PEZI</name>
<accession>A0A6J3LZV6</accession>
<reference evidence="4" key="2">
    <citation type="submission" date="2020-04" db="EMBL/GenBank/DDBJ databases">
        <authorList>
            <consortium name="NCBI Genome Project"/>
        </authorList>
    </citation>
    <scope>NUCLEOTIDE SEQUENCE</scope>
    <source>
        <strain evidence="4">CBS 342.82</strain>
    </source>
</reference>
<reference evidence="4" key="1">
    <citation type="submission" date="2020-01" db="EMBL/GenBank/DDBJ databases">
        <authorList>
            <consortium name="DOE Joint Genome Institute"/>
            <person name="Haridas S."/>
            <person name="Albert R."/>
            <person name="Binder M."/>
            <person name="Bloem J."/>
            <person name="Labutti K."/>
            <person name="Salamov A."/>
            <person name="Andreopoulos B."/>
            <person name="Baker S.E."/>
            <person name="Barry K."/>
            <person name="Bills G."/>
            <person name="Bluhm B.H."/>
            <person name="Cannon C."/>
            <person name="Castanera R."/>
            <person name="Culley D.E."/>
            <person name="Daum C."/>
            <person name="Ezra D."/>
            <person name="Gonzalez J.B."/>
            <person name="Henrissat B."/>
            <person name="Kuo A."/>
            <person name="Liang C."/>
            <person name="Lipzen A."/>
            <person name="Lutzoni F."/>
            <person name="Magnuson J."/>
            <person name="Mondo S."/>
            <person name="Nolan M."/>
            <person name="Ohm R."/>
            <person name="Pangilinan J."/>
            <person name="Park H.-J."/>
            <person name="Ramirez L."/>
            <person name="Alfaro M."/>
            <person name="Sun H."/>
            <person name="Tritt A."/>
            <person name="Yoshinaga Y."/>
            <person name="Zwiers L.-H."/>
            <person name="Turgeon B.G."/>
            <person name="Goodwin S.B."/>
            <person name="Spatafora J.W."/>
            <person name="Crous P.W."/>
            <person name="Grigoriev I.V."/>
        </authorList>
    </citation>
    <scope>NUCLEOTIDE SEQUENCE</scope>
    <source>
        <strain evidence="4">CBS 342.82</strain>
    </source>
</reference>
<reference evidence="4" key="3">
    <citation type="submission" date="2025-08" db="UniProtKB">
        <authorList>
            <consortium name="RefSeq"/>
        </authorList>
    </citation>
    <scope>IDENTIFICATION</scope>
    <source>
        <strain evidence="4">CBS 342.82</strain>
    </source>
</reference>
<dbReference type="PROSITE" id="PS50172">
    <property type="entry name" value="BRCT"/>
    <property type="match status" value="1"/>
</dbReference>
<evidence type="ECO:0000313" key="4">
    <source>
        <dbReference type="RefSeq" id="XP_033458234.1"/>
    </source>
</evidence>
<dbReference type="GeneID" id="54363128"/>
<feature type="compositionally biased region" description="Basic and acidic residues" evidence="1">
    <location>
        <begin position="161"/>
        <end position="170"/>
    </location>
</feature>
<evidence type="ECO:0000259" key="2">
    <source>
        <dbReference type="PROSITE" id="PS50172"/>
    </source>
</evidence>